<keyword evidence="7" id="KW-0274">FAD</keyword>
<dbReference type="PANTHER" id="PTHR42716:SF2">
    <property type="entry name" value="L-ASPARTATE OXIDASE, CHLOROPLASTIC"/>
    <property type="match status" value="1"/>
</dbReference>
<dbReference type="Pfam" id="PF00890">
    <property type="entry name" value="FAD_binding_2"/>
    <property type="match status" value="1"/>
</dbReference>
<dbReference type="EMBL" id="WOTH01000005">
    <property type="protein sequence ID" value="NHO53150.1"/>
    <property type="molecule type" value="Genomic_DNA"/>
</dbReference>
<evidence type="ECO:0000256" key="6">
    <source>
        <dbReference type="ARBA" id="ARBA00022642"/>
    </source>
</evidence>
<proteinExistence type="inferred from homology"/>
<keyword evidence="6" id="KW-0662">Pyridine nucleotide biosynthesis</keyword>
<dbReference type="GO" id="GO:0034628">
    <property type="term" value="P:'de novo' NAD+ biosynthetic process from L-aspartate"/>
    <property type="evidence" value="ECO:0007669"/>
    <property type="project" value="TreeGrafter"/>
</dbReference>
<evidence type="ECO:0000256" key="4">
    <source>
        <dbReference type="ARBA" id="ARBA00012173"/>
    </source>
</evidence>
<name>A0A967B3P5_9PROT</name>
<accession>A0A967B3P5</accession>
<comment type="catalytic activity">
    <reaction evidence="9">
        <text>L-aspartate + O2 = iminosuccinate + H2O2</text>
        <dbReference type="Rhea" id="RHEA:25876"/>
        <dbReference type="ChEBI" id="CHEBI:15379"/>
        <dbReference type="ChEBI" id="CHEBI:16240"/>
        <dbReference type="ChEBI" id="CHEBI:29991"/>
        <dbReference type="ChEBI" id="CHEBI:77875"/>
        <dbReference type="EC" id="1.4.3.16"/>
    </reaction>
    <physiologicalReaction direction="left-to-right" evidence="9">
        <dbReference type="Rhea" id="RHEA:25877"/>
    </physiologicalReaction>
</comment>
<comment type="similarity">
    <text evidence="3">Belongs to the FAD-dependent oxidoreductase 2 family. NadB subfamily.</text>
</comment>
<dbReference type="Gene3D" id="3.90.700.10">
    <property type="entry name" value="Succinate dehydrogenase/fumarate reductase flavoprotein, catalytic domain"/>
    <property type="match status" value="1"/>
</dbReference>
<dbReference type="InterPro" id="IPR015939">
    <property type="entry name" value="Fum_Rdtase/Succ_DH_flav-like_C"/>
</dbReference>
<gene>
    <name evidence="12" type="ORF">GOB87_04135</name>
</gene>
<dbReference type="Gene3D" id="3.50.50.60">
    <property type="entry name" value="FAD/NAD(P)-binding domain"/>
    <property type="match status" value="1"/>
</dbReference>
<comment type="cofactor">
    <cofactor evidence="1">
        <name>FAD</name>
        <dbReference type="ChEBI" id="CHEBI:57692"/>
    </cofactor>
</comment>
<sequence>MRRVCLSAGTGAAVMVRNVNIEALRGQPVIVGAGIAGLLVALHMGEAPCVLVSAAAMSAAGALSCDVARQLGVGETTDTRAELTLRKGEGLASPEVVQLIAGRMEHARMTLQSFGVSVEDAGTPVSNAGLHLALLKAVARRPNITIISPALARRLVLVDEQVRGLVIASGEHSIILGTDAVIMAGGGAGGLYGEQLLPPTSVGTGLALAARAGAVLADPELVWFHPFALSSPATAGTGDTLPLGLCTNRAVLFDEQGQRVEVASSPEALSRTIFQYQQHNRAVFLDLRRTLANGVQLAGSEIDELAAACRRAGIDPQQAAIPVRAAAAFHIGGVRATPEGVTSLAGLWACGESACTGFHGAAIHEGNPLLEAVVCSELVAQSIGRRVRLPDVDVSDVEPLASLQHGCLEMIGKTLRAAMGPLRDKAGLMRAISQISAFAEYDDGALVAQMMLLGALEREESRGVHGRTDFPSRASVARHTGLTEEDVGNAIKSLLLPQELEDVGAFGMSFGPAPQAS</sequence>
<organism evidence="12 13">
    <name type="scientific">Acetobacter estunensis</name>
    <dbReference type="NCBI Taxonomy" id="104097"/>
    <lineage>
        <taxon>Bacteria</taxon>
        <taxon>Pseudomonadati</taxon>
        <taxon>Pseudomonadota</taxon>
        <taxon>Alphaproteobacteria</taxon>
        <taxon>Acetobacterales</taxon>
        <taxon>Acetobacteraceae</taxon>
        <taxon>Acetobacter</taxon>
    </lineage>
</organism>
<dbReference type="Gene3D" id="1.20.58.100">
    <property type="entry name" value="Fumarate reductase/succinate dehydrogenase flavoprotein-like, C-terminal domain"/>
    <property type="match status" value="1"/>
</dbReference>
<evidence type="ECO:0000256" key="5">
    <source>
        <dbReference type="ARBA" id="ARBA00022630"/>
    </source>
</evidence>
<evidence type="ECO:0000313" key="12">
    <source>
        <dbReference type="EMBL" id="NHO53150.1"/>
    </source>
</evidence>
<comment type="caution">
    <text evidence="12">The sequence shown here is derived from an EMBL/GenBank/DDBJ whole genome shotgun (WGS) entry which is preliminary data.</text>
</comment>
<keyword evidence="13" id="KW-1185">Reference proteome</keyword>
<dbReference type="EC" id="1.4.3.16" evidence="4"/>
<dbReference type="GO" id="GO:0008734">
    <property type="term" value="F:L-aspartate oxidase activity"/>
    <property type="evidence" value="ECO:0007669"/>
    <property type="project" value="UniProtKB-EC"/>
</dbReference>
<protein>
    <recommendedName>
        <fullName evidence="4">L-aspartate oxidase</fullName>
        <ecNumber evidence="4">1.4.3.16</ecNumber>
    </recommendedName>
</protein>
<evidence type="ECO:0000313" key="13">
    <source>
        <dbReference type="Proteomes" id="UP000597459"/>
    </source>
</evidence>
<evidence type="ECO:0000256" key="8">
    <source>
        <dbReference type="ARBA" id="ARBA00023002"/>
    </source>
</evidence>
<dbReference type="AlphaFoldDB" id="A0A967B3P5"/>
<keyword evidence="5" id="KW-0285">Flavoprotein</keyword>
<dbReference type="InterPro" id="IPR036188">
    <property type="entry name" value="FAD/NAD-bd_sf"/>
</dbReference>
<dbReference type="Pfam" id="PF02910">
    <property type="entry name" value="Succ_DH_flav_C"/>
    <property type="match status" value="1"/>
</dbReference>
<evidence type="ECO:0000256" key="9">
    <source>
        <dbReference type="ARBA" id="ARBA00048305"/>
    </source>
</evidence>
<reference evidence="12" key="1">
    <citation type="submission" date="2019-11" db="EMBL/GenBank/DDBJ databases">
        <title>Description of new Acetobacter species.</title>
        <authorList>
            <person name="Cleenwerck I."/>
            <person name="Sombolestani A.S."/>
        </authorList>
    </citation>
    <scope>NUCLEOTIDE SEQUENCE</scope>
    <source>
        <strain evidence="12">LMG 1626</strain>
    </source>
</reference>
<dbReference type="InterPro" id="IPR037099">
    <property type="entry name" value="Fum_R/Succ_DH_flav-like_C_sf"/>
</dbReference>
<evidence type="ECO:0000259" key="10">
    <source>
        <dbReference type="Pfam" id="PF00890"/>
    </source>
</evidence>
<dbReference type="InterPro" id="IPR027477">
    <property type="entry name" value="Succ_DH/fumarate_Rdtase_cat_sf"/>
</dbReference>
<dbReference type="InterPro" id="IPR005288">
    <property type="entry name" value="NadB"/>
</dbReference>
<comment type="pathway">
    <text evidence="2">Cofactor biosynthesis; NAD(+) biosynthesis; iminoaspartate from L-aspartate (oxidase route): step 1/1.</text>
</comment>
<evidence type="ECO:0000256" key="3">
    <source>
        <dbReference type="ARBA" id="ARBA00008562"/>
    </source>
</evidence>
<dbReference type="PRINTS" id="PR00368">
    <property type="entry name" value="FADPNR"/>
</dbReference>
<evidence type="ECO:0000256" key="1">
    <source>
        <dbReference type="ARBA" id="ARBA00001974"/>
    </source>
</evidence>
<dbReference type="PANTHER" id="PTHR42716">
    <property type="entry name" value="L-ASPARTATE OXIDASE"/>
    <property type="match status" value="1"/>
</dbReference>
<evidence type="ECO:0000259" key="11">
    <source>
        <dbReference type="Pfam" id="PF02910"/>
    </source>
</evidence>
<evidence type="ECO:0000256" key="7">
    <source>
        <dbReference type="ARBA" id="ARBA00022827"/>
    </source>
</evidence>
<dbReference type="InterPro" id="IPR003953">
    <property type="entry name" value="FAD-dep_OxRdtase_2_FAD-bd"/>
</dbReference>
<feature type="domain" description="FAD-dependent oxidoreductase 2 FAD-binding" evidence="10">
    <location>
        <begin position="124"/>
        <end position="369"/>
    </location>
</feature>
<feature type="domain" description="Fumarate reductase/succinate dehydrogenase flavoprotein-like C-terminal" evidence="11">
    <location>
        <begin position="439"/>
        <end position="475"/>
    </location>
</feature>
<dbReference type="Proteomes" id="UP000597459">
    <property type="component" value="Unassembled WGS sequence"/>
</dbReference>
<dbReference type="SUPFAM" id="SSF51905">
    <property type="entry name" value="FAD/NAD(P)-binding domain"/>
    <property type="match status" value="1"/>
</dbReference>
<keyword evidence="8" id="KW-0560">Oxidoreductase</keyword>
<dbReference type="SUPFAM" id="SSF46977">
    <property type="entry name" value="Succinate dehydrogenase/fumarate reductase flavoprotein C-terminal domain"/>
    <property type="match status" value="1"/>
</dbReference>
<evidence type="ECO:0000256" key="2">
    <source>
        <dbReference type="ARBA" id="ARBA00004950"/>
    </source>
</evidence>